<name>A0A8J5XM34_DIALT</name>
<keyword evidence="1" id="KW-1133">Transmembrane helix</keyword>
<sequence>MGSGESKEMTPEQKEFAAAVEHRAIEKGIQKNDISSFYFPIHSGADPNRRNDDGVTLLEMAIELQRVEVVGFLASIPEVDKTVKTSKGQDPLEFAKEMRVKLADAHEDVVLGADAIVDLIENPKSARLFRAAYNVYIDKMLKKNELKRQGMFGTYFVVFVLGIHAYGFAYPGSETNDLLQMSPILHLFNWCHRVITTRLLGFGGKEEL</sequence>
<dbReference type="OrthoDB" id="887702at2759"/>
<dbReference type="AlphaFoldDB" id="A0A8J5XM34"/>
<dbReference type="Proteomes" id="UP000751190">
    <property type="component" value="Unassembled WGS sequence"/>
</dbReference>
<evidence type="ECO:0000256" key="1">
    <source>
        <dbReference type="SAM" id="Phobius"/>
    </source>
</evidence>
<dbReference type="Gene3D" id="1.25.40.20">
    <property type="entry name" value="Ankyrin repeat-containing domain"/>
    <property type="match status" value="1"/>
</dbReference>
<evidence type="ECO:0000313" key="3">
    <source>
        <dbReference type="Proteomes" id="UP000751190"/>
    </source>
</evidence>
<keyword evidence="1" id="KW-0472">Membrane</keyword>
<reference evidence="2" key="1">
    <citation type="submission" date="2021-05" db="EMBL/GenBank/DDBJ databases">
        <title>The genome of the haptophyte Pavlova lutheri (Diacronema luteri, Pavlovales) - a model for lipid biosynthesis in eukaryotic algae.</title>
        <authorList>
            <person name="Hulatt C.J."/>
            <person name="Posewitz M.C."/>
        </authorList>
    </citation>
    <scope>NUCLEOTIDE SEQUENCE</scope>
    <source>
        <strain evidence="2">NIVA-4/92</strain>
    </source>
</reference>
<protein>
    <submittedName>
        <fullName evidence="2">Uncharacterized protein</fullName>
    </submittedName>
</protein>
<dbReference type="EMBL" id="JAGTXO010000013">
    <property type="protein sequence ID" value="KAG8464207.1"/>
    <property type="molecule type" value="Genomic_DNA"/>
</dbReference>
<dbReference type="SUPFAM" id="SSF48403">
    <property type="entry name" value="Ankyrin repeat"/>
    <property type="match status" value="1"/>
</dbReference>
<dbReference type="InterPro" id="IPR036770">
    <property type="entry name" value="Ankyrin_rpt-contain_sf"/>
</dbReference>
<evidence type="ECO:0000313" key="2">
    <source>
        <dbReference type="EMBL" id="KAG8464207.1"/>
    </source>
</evidence>
<comment type="caution">
    <text evidence="2">The sequence shown here is derived from an EMBL/GenBank/DDBJ whole genome shotgun (WGS) entry which is preliminary data.</text>
</comment>
<keyword evidence="1" id="KW-0812">Transmembrane</keyword>
<gene>
    <name evidence="2" type="ORF">KFE25_003270</name>
</gene>
<proteinExistence type="predicted"/>
<feature type="transmembrane region" description="Helical" evidence="1">
    <location>
        <begin position="150"/>
        <end position="169"/>
    </location>
</feature>
<organism evidence="2 3">
    <name type="scientific">Diacronema lutheri</name>
    <name type="common">Unicellular marine alga</name>
    <name type="synonym">Monochrysis lutheri</name>
    <dbReference type="NCBI Taxonomy" id="2081491"/>
    <lineage>
        <taxon>Eukaryota</taxon>
        <taxon>Haptista</taxon>
        <taxon>Haptophyta</taxon>
        <taxon>Pavlovophyceae</taxon>
        <taxon>Pavlovales</taxon>
        <taxon>Pavlovaceae</taxon>
        <taxon>Diacronema</taxon>
    </lineage>
</organism>
<keyword evidence="3" id="KW-1185">Reference proteome</keyword>
<accession>A0A8J5XM34</accession>